<evidence type="ECO:0000256" key="2">
    <source>
        <dbReference type="ARBA" id="ARBA00010226"/>
    </source>
</evidence>
<keyword evidence="5" id="KW-0539">Nucleus</keyword>
<dbReference type="EMBL" id="GBBM01003430">
    <property type="protein sequence ID" value="JAC31988.1"/>
    <property type="molecule type" value="mRNA"/>
</dbReference>
<keyword evidence="3 6" id="KW-0853">WD repeat</keyword>
<dbReference type="GO" id="GO:0034388">
    <property type="term" value="C:Pwp2p-containing subcomplex of 90S preribosome"/>
    <property type="evidence" value="ECO:0007669"/>
    <property type="project" value="TreeGrafter"/>
</dbReference>
<evidence type="ECO:0000313" key="9">
    <source>
        <dbReference type="EMBL" id="JAC31988.1"/>
    </source>
</evidence>
<dbReference type="InterPro" id="IPR001680">
    <property type="entry name" value="WD40_rpt"/>
</dbReference>
<evidence type="ECO:0000256" key="1">
    <source>
        <dbReference type="ARBA" id="ARBA00004604"/>
    </source>
</evidence>
<organism evidence="9">
    <name type="scientific">Amblyomma triste</name>
    <name type="common">Neotropical tick</name>
    <dbReference type="NCBI Taxonomy" id="251400"/>
    <lineage>
        <taxon>Eukaryota</taxon>
        <taxon>Metazoa</taxon>
        <taxon>Ecdysozoa</taxon>
        <taxon>Arthropoda</taxon>
        <taxon>Chelicerata</taxon>
        <taxon>Arachnida</taxon>
        <taxon>Acari</taxon>
        <taxon>Parasitiformes</taxon>
        <taxon>Ixodida</taxon>
        <taxon>Ixodoidea</taxon>
        <taxon>Ixodidae</taxon>
        <taxon>Amblyomminae</taxon>
        <taxon>Amblyomma</taxon>
    </lineage>
</organism>
<feature type="region of interest" description="Disordered" evidence="7">
    <location>
        <begin position="263"/>
        <end position="298"/>
    </location>
</feature>
<dbReference type="Pfam" id="PF00400">
    <property type="entry name" value="WD40"/>
    <property type="match status" value="6"/>
</dbReference>
<reference evidence="9" key="1">
    <citation type="submission" date="2014-03" db="EMBL/GenBank/DDBJ databases">
        <title>The sialotranscriptome of Amblyomma triste, Amblyomma parvum and Amblyomma cajennense ticks, uncovered by 454-based RNA-seq.</title>
        <authorList>
            <person name="Garcia G.R."/>
            <person name="Gardinassi L.G."/>
            <person name="Ribeiro J.M."/>
            <person name="Anatriello E."/>
            <person name="Ferreira B.R."/>
            <person name="Moreira H.N."/>
            <person name="Mafra C."/>
            <person name="Olegario M.M."/>
            <person name="Szabo P.J."/>
            <person name="Miranda-Santos I.K."/>
            <person name="Maruyama S.R."/>
        </authorList>
    </citation>
    <scope>NUCLEOTIDE SEQUENCE</scope>
    <source>
        <strain evidence="9">Mato Grasso do Sul</strain>
        <tissue evidence="9">Salivary glands</tissue>
    </source>
</reference>
<feature type="repeat" description="WD" evidence="6">
    <location>
        <begin position="538"/>
        <end position="572"/>
    </location>
</feature>
<dbReference type="PROSITE" id="PS00678">
    <property type="entry name" value="WD_REPEATS_1"/>
    <property type="match status" value="1"/>
</dbReference>
<feature type="compositionally biased region" description="Basic and acidic residues" evidence="7">
    <location>
        <begin position="279"/>
        <end position="290"/>
    </location>
</feature>
<feature type="repeat" description="WD" evidence="6">
    <location>
        <begin position="452"/>
        <end position="493"/>
    </location>
</feature>
<sequence length="953" mass="105046">NLQLFLSQILLSSILAREEIRLLISFAMKFAFKFSNLIGTVYRKGNLLFTPDGNTVVAPVGNRLSLFDLRNNKSETLPIESRYNFTAVDIAPSGFLFIAVNETGEALLCSLVSRTVIHRHHFRKPVSTVKFSPNGRYFAVAKDNSVFVYRTPGHARRDFTPFALERVLNTAYDAITCVEWSSDSRLLAIGSKDMSVRVTSLHKMKNFGIITLSSHSDAIVNCFFDKDSADVFTLSRNGQLCVWDASCDLSGFVLLDDGSASSKRRQRRAETSEEETDDVDGKDNDVENRIGDVIPDDDGEVGPAEEKVRYRRVGKHFLKDALKVEGGQHVNLLAACYHGGNHMLVTAFSNGSFLLHEMPDYNLIQSLNVSNHEVTAACFNPTGDWIALGSGRRGQLVVWEWQSESFVLKQQGHVNNMACLAYSPDGASLVTGGDDGKVKLWNTCNGFCFVTFTEHAAGVTAVTFTQSGKAILSASLDGTVRAHDLKRYRNFKTLTAPRAVQFASLAVDASGEVVCAGSQDTFEVFVWSLQTGRLLDVLAGHESCVSGLSFGPGMESVLVSSSWDKTCRVWNLFAEKGGGREAIPLTADALTVEFRPDGCEFAVATLDGAIVFFEPHGSSQVGCIEGKHDLASGRRDTDIVTAKRLTQAQAFTTLCYSADGACILAAGRSKFICIYHVREQLLLKKFEVTCNHSLDAVDDFISRRKITEFGNMALVEERAASEETSLSLPGVKKGDLSSRSFKPEVRVSAVSFSPTGRAWAAATTEGVLVYSLDHTLVFDPFELEQGVTPSTIRAAAREKDYVRAVVAAFRLNEDELTTEVVEGVPVGEIELVCRSLPQVYVEKLLNFVGAKLETTTHVQFYVTWIVTLLKGHGEALKERSQNIMATLRTVMKNVGLRHAELSKVCDHNKYLLMYIETLRKFKEKEMQAERMSEGDEDSDLDTDVESGEELMVL</sequence>
<evidence type="ECO:0000256" key="3">
    <source>
        <dbReference type="ARBA" id="ARBA00022574"/>
    </source>
</evidence>
<evidence type="ECO:0000256" key="5">
    <source>
        <dbReference type="ARBA" id="ARBA00023242"/>
    </source>
</evidence>
<dbReference type="GO" id="GO:0032040">
    <property type="term" value="C:small-subunit processome"/>
    <property type="evidence" value="ECO:0007669"/>
    <property type="project" value="TreeGrafter"/>
</dbReference>
<dbReference type="Gene3D" id="2.130.10.10">
    <property type="entry name" value="YVTN repeat-like/Quinoprotein amine dehydrogenase"/>
    <property type="match status" value="3"/>
</dbReference>
<name>A0A023GG76_AMBTT</name>
<dbReference type="GO" id="GO:0000462">
    <property type="term" value="P:maturation of SSU-rRNA from tricistronic rRNA transcript (SSU-rRNA, 5.8S rRNA, LSU-rRNA)"/>
    <property type="evidence" value="ECO:0007669"/>
    <property type="project" value="TreeGrafter"/>
</dbReference>
<dbReference type="PROSITE" id="PS50082">
    <property type="entry name" value="WD_REPEATS_2"/>
    <property type="match status" value="4"/>
</dbReference>
<dbReference type="CDD" id="cd00200">
    <property type="entry name" value="WD40"/>
    <property type="match status" value="1"/>
</dbReference>
<evidence type="ECO:0000256" key="6">
    <source>
        <dbReference type="PROSITE-ProRule" id="PRU00221"/>
    </source>
</evidence>
<dbReference type="Pfam" id="PF04003">
    <property type="entry name" value="Utp12"/>
    <property type="match status" value="1"/>
</dbReference>
<dbReference type="AlphaFoldDB" id="A0A023GG76"/>
<dbReference type="SMART" id="SM00320">
    <property type="entry name" value="WD40"/>
    <property type="match status" value="11"/>
</dbReference>
<dbReference type="InterPro" id="IPR007148">
    <property type="entry name" value="SSU_processome_Utp12"/>
</dbReference>
<feature type="repeat" description="WD" evidence="6">
    <location>
        <begin position="212"/>
        <end position="244"/>
    </location>
</feature>
<dbReference type="SUPFAM" id="SSF50978">
    <property type="entry name" value="WD40 repeat-like"/>
    <property type="match status" value="1"/>
</dbReference>
<dbReference type="GO" id="GO:0000028">
    <property type="term" value="P:ribosomal small subunit assembly"/>
    <property type="evidence" value="ECO:0007669"/>
    <property type="project" value="TreeGrafter"/>
</dbReference>
<dbReference type="InterPro" id="IPR036322">
    <property type="entry name" value="WD40_repeat_dom_sf"/>
</dbReference>
<proteinExistence type="evidence at transcript level"/>
<dbReference type="InterPro" id="IPR011044">
    <property type="entry name" value="Quino_amine_DH_bsu"/>
</dbReference>
<accession>A0A023GG76</accession>
<feature type="non-terminal residue" evidence="9">
    <location>
        <position position="1"/>
    </location>
</feature>
<dbReference type="InterPro" id="IPR027145">
    <property type="entry name" value="PWP2"/>
</dbReference>
<evidence type="ECO:0000256" key="7">
    <source>
        <dbReference type="SAM" id="MobiDB-lite"/>
    </source>
</evidence>
<evidence type="ECO:0000259" key="8">
    <source>
        <dbReference type="Pfam" id="PF04003"/>
    </source>
</evidence>
<comment type="similarity">
    <text evidence="2">Belongs to the WD repeat PWP2 family.</text>
</comment>
<dbReference type="PANTHER" id="PTHR19858:SF0">
    <property type="entry name" value="PERIODIC TRYPTOPHAN PROTEIN 2 HOMOLOG"/>
    <property type="match status" value="1"/>
</dbReference>
<feature type="compositionally biased region" description="Acidic residues" evidence="7">
    <location>
        <begin position="934"/>
        <end position="953"/>
    </location>
</feature>
<dbReference type="SUPFAM" id="SSF50969">
    <property type="entry name" value="YVTN repeat-like/Quinoprotein amine dehydrogenase"/>
    <property type="match status" value="1"/>
</dbReference>
<keyword evidence="4" id="KW-0677">Repeat</keyword>
<dbReference type="SUPFAM" id="SSF50998">
    <property type="entry name" value="Quinoprotein alcohol dehydrogenase-like"/>
    <property type="match status" value="1"/>
</dbReference>
<dbReference type="InterPro" id="IPR015943">
    <property type="entry name" value="WD40/YVTN_repeat-like_dom_sf"/>
</dbReference>
<feature type="domain" description="Small-subunit processome Utp12" evidence="8">
    <location>
        <begin position="812"/>
        <end position="916"/>
    </location>
</feature>
<protein>
    <submittedName>
        <fullName evidence="9">Putative wd40-repeat-containing subunit of the 18s rrna processing complex</fullName>
    </submittedName>
</protein>
<feature type="region of interest" description="Disordered" evidence="7">
    <location>
        <begin position="926"/>
        <end position="953"/>
    </location>
</feature>
<evidence type="ECO:0000256" key="4">
    <source>
        <dbReference type="ARBA" id="ARBA00022737"/>
    </source>
</evidence>
<dbReference type="PROSITE" id="PS50294">
    <property type="entry name" value="WD_REPEATS_REGION"/>
    <property type="match status" value="2"/>
</dbReference>
<dbReference type="InterPro" id="IPR019775">
    <property type="entry name" value="WD40_repeat_CS"/>
</dbReference>
<dbReference type="FunFam" id="2.130.10.10:FF:000216">
    <property type="entry name" value="Periodic tryptophan protein 2 homolog"/>
    <property type="match status" value="1"/>
</dbReference>
<feature type="repeat" description="WD" evidence="6">
    <location>
        <begin position="410"/>
        <end position="442"/>
    </location>
</feature>
<dbReference type="PANTHER" id="PTHR19858">
    <property type="entry name" value="WD40 REPEAT PROTEIN"/>
    <property type="match status" value="1"/>
</dbReference>
<comment type="subcellular location">
    <subcellularLocation>
        <location evidence="1">Nucleus</location>
        <location evidence="1">Nucleolus</location>
    </subcellularLocation>
</comment>
<dbReference type="InterPro" id="IPR011047">
    <property type="entry name" value="Quinoprotein_ADH-like_sf"/>
</dbReference>